<proteinExistence type="predicted"/>
<reference evidence="1" key="2">
    <citation type="submission" date="2021-09" db="EMBL/GenBank/DDBJ databases">
        <authorList>
            <person name="Jia N."/>
            <person name="Wang J."/>
            <person name="Shi W."/>
            <person name="Du L."/>
            <person name="Sun Y."/>
            <person name="Zhan W."/>
            <person name="Jiang J."/>
            <person name="Wang Q."/>
            <person name="Zhang B."/>
            <person name="Ji P."/>
            <person name="Sakyi L.B."/>
            <person name="Cui X."/>
            <person name="Yuan T."/>
            <person name="Jiang B."/>
            <person name="Yang W."/>
            <person name="Lam T.T.-Y."/>
            <person name="Chang Q."/>
            <person name="Ding S."/>
            <person name="Wang X."/>
            <person name="Zhu J."/>
            <person name="Ruan X."/>
            <person name="Zhao L."/>
            <person name="Wei J."/>
            <person name="Que T."/>
            <person name="Du C."/>
            <person name="Cheng J."/>
            <person name="Dai P."/>
            <person name="Han X."/>
            <person name="Huang E."/>
            <person name="Gao Y."/>
            <person name="Liu J."/>
            <person name="Shao H."/>
            <person name="Ye R."/>
            <person name="Li L."/>
            <person name="Wei W."/>
            <person name="Wang X."/>
            <person name="Wang C."/>
            <person name="Huo Q."/>
            <person name="Li W."/>
            <person name="Guo W."/>
            <person name="Chen H."/>
            <person name="Chen S."/>
            <person name="Zhou L."/>
            <person name="Zhou L."/>
            <person name="Ni X."/>
            <person name="Tian J."/>
            <person name="Zhou Y."/>
            <person name="Sheng Y."/>
            <person name="Liu T."/>
            <person name="Pan Y."/>
            <person name="Xia L."/>
            <person name="Li J."/>
            <person name="Zhao F."/>
            <person name="Cao W."/>
        </authorList>
    </citation>
    <scope>NUCLEOTIDE SEQUENCE</scope>
    <source>
        <strain evidence="1">Rmic-2018</strain>
        <tissue evidence="1">Larvae</tissue>
    </source>
</reference>
<evidence type="ECO:0000313" key="2">
    <source>
        <dbReference type="Proteomes" id="UP000821866"/>
    </source>
</evidence>
<protein>
    <submittedName>
        <fullName evidence="1">Uncharacterized protein</fullName>
    </submittedName>
</protein>
<dbReference type="Proteomes" id="UP000821866">
    <property type="component" value="Unassembled WGS sequence"/>
</dbReference>
<accession>A0A9J6CZA7</accession>
<gene>
    <name evidence="1" type="ORF">HPB51_027880</name>
</gene>
<dbReference type="AlphaFoldDB" id="A0A9J6CZA7"/>
<sequence length="174" mass="18862">MAGALPSIWTASPRIPFAAPRTTWSLSSLLGQNSPYRICAYCASPICLLVECYASSDPVPTQAKCDRNQSDVTLTSPIAGFQSATTPLPGQDELLKQLSHFLVGKVTTVRPHAEILPVLYAEVVSGVDNYLLHLAIALFADGADEIITENLKLELPRSLRRQLSMRPNSRTPTG</sequence>
<evidence type="ECO:0000313" key="1">
    <source>
        <dbReference type="EMBL" id="KAH7958136.1"/>
    </source>
</evidence>
<organism evidence="1 2">
    <name type="scientific">Rhipicephalus microplus</name>
    <name type="common">Cattle tick</name>
    <name type="synonym">Boophilus microplus</name>
    <dbReference type="NCBI Taxonomy" id="6941"/>
    <lineage>
        <taxon>Eukaryota</taxon>
        <taxon>Metazoa</taxon>
        <taxon>Ecdysozoa</taxon>
        <taxon>Arthropoda</taxon>
        <taxon>Chelicerata</taxon>
        <taxon>Arachnida</taxon>
        <taxon>Acari</taxon>
        <taxon>Parasitiformes</taxon>
        <taxon>Ixodida</taxon>
        <taxon>Ixodoidea</taxon>
        <taxon>Ixodidae</taxon>
        <taxon>Rhipicephalinae</taxon>
        <taxon>Rhipicephalus</taxon>
        <taxon>Boophilus</taxon>
    </lineage>
</organism>
<keyword evidence="2" id="KW-1185">Reference proteome</keyword>
<reference evidence="1" key="1">
    <citation type="journal article" date="2020" name="Cell">
        <title>Large-Scale Comparative Analyses of Tick Genomes Elucidate Their Genetic Diversity and Vector Capacities.</title>
        <authorList>
            <consortium name="Tick Genome and Microbiome Consortium (TIGMIC)"/>
            <person name="Jia N."/>
            <person name="Wang J."/>
            <person name="Shi W."/>
            <person name="Du L."/>
            <person name="Sun Y."/>
            <person name="Zhan W."/>
            <person name="Jiang J.F."/>
            <person name="Wang Q."/>
            <person name="Zhang B."/>
            <person name="Ji P."/>
            <person name="Bell-Sakyi L."/>
            <person name="Cui X.M."/>
            <person name="Yuan T.T."/>
            <person name="Jiang B.G."/>
            <person name="Yang W.F."/>
            <person name="Lam T.T."/>
            <person name="Chang Q.C."/>
            <person name="Ding S.J."/>
            <person name="Wang X.J."/>
            <person name="Zhu J.G."/>
            <person name="Ruan X.D."/>
            <person name="Zhao L."/>
            <person name="Wei J.T."/>
            <person name="Ye R.Z."/>
            <person name="Que T.C."/>
            <person name="Du C.H."/>
            <person name="Zhou Y.H."/>
            <person name="Cheng J.X."/>
            <person name="Dai P.F."/>
            <person name="Guo W.B."/>
            <person name="Han X.H."/>
            <person name="Huang E.J."/>
            <person name="Li L.F."/>
            <person name="Wei W."/>
            <person name="Gao Y.C."/>
            <person name="Liu J.Z."/>
            <person name="Shao H.Z."/>
            <person name="Wang X."/>
            <person name="Wang C.C."/>
            <person name="Yang T.C."/>
            <person name="Huo Q.B."/>
            <person name="Li W."/>
            <person name="Chen H.Y."/>
            <person name="Chen S.E."/>
            <person name="Zhou L.G."/>
            <person name="Ni X.B."/>
            <person name="Tian J.H."/>
            <person name="Sheng Y."/>
            <person name="Liu T."/>
            <person name="Pan Y.S."/>
            <person name="Xia L.Y."/>
            <person name="Li J."/>
            <person name="Zhao F."/>
            <person name="Cao W.C."/>
        </authorList>
    </citation>
    <scope>NUCLEOTIDE SEQUENCE</scope>
    <source>
        <strain evidence="1">Rmic-2018</strain>
    </source>
</reference>
<comment type="caution">
    <text evidence="1">The sequence shown here is derived from an EMBL/GenBank/DDBJ whole genome shotgun (WGS) entry which is preliminary data.</text>
</comment>
<dbReference type="EMBL" id="JABSTU010004478">
    <property type="protein sequence ID" value="KAH7958136.1"/>
    <property type="molecule type" value="Genomic_DNA"/>
</dbReference>
<name>A0A9J6CZA7_RHIMP</name>